<reference evidence="7 8" key="1">
    <citation type="submission" date="2015-11" db="EMBL/GenBank/DDBJ databases">
        <authorList>
            <person name="Zhang Y."/>
            <person name="Guo Z."/>
        </authorList>
    </citation>
    <scope>NUCLEOTIDE SEQUENCE [LARGE SCALE GENOMIC DNA]</scope>
    <source>
        <strain evidence="7 8">ChDC F174</strain>
    </source>
</reference>
<dbReference type="AlphaFoldDB" id="A0A0S2ZLN0"/>
<feature type="coiled-coil region" evidence="4">
    <location>
        <begin position="276"/>
        <end position="388"/>
    </location>
</feature>
<dbReference type="Pfam" id="PF01145">
    <property type="entry name" value="Band_7"/>
    <property type="match status" value="1"/>
</dbReference>
<sequence>MFSSNLFVIGLIAIGVIFIVCFFSYVRVPVNKIAFISGIGKNRVAKGKLVIYLRFFERVDYLDLSVFSVDVNTAVAVPTNDFINIKVDAVVNLQVDETAGILEIAAKNFLNRKSSDIAISVKDVLEGNLREIVGQMQLKEIVQNRKNFNEKVQENVAPDLREMGLKVISFNVQNFQEDKQVIENLGAENISKISKEASIARAEADKEIEIAKANANKEAMDIKLKTEQDIAEKENALAIKKAELKVKADTEKAKADVTYELEKERKRKEIEEVTGLSNLVREQKAIETNKAKYEAETIVPKQADAEARKVEKTKEAEAKKIEEQEAAEAKLYKEQREAEAIKLRALAEAEAIREKALAEAEATRQKGLAEAESKKALLLAEAEGVREKGLAEAEALDKKAEAMAKYGDAAKLEMYYNALPLVAKNLAEPLSKIGNITMYGEGNTTKFMSEMTQNLDKVLKAATDGLGIDAKALLTSYLGGKIAQNKDNNSKAEVIENEEK</sequence>
<comment type="similarity">
    <text evidence="2">Belongs to the band 7/mec-2 family. Flotillin subfamily.</text>
</comment>
<dbReference type="SMART" id="SM00244">
    <property type="entry name" value="PHB"/>
    <property type="match status" value="1"/>
</dbReference>
<protein>
    <submittedName>
        <fullName evidence="7">Flotillin</fullName>
    </submittedName>
</protein>
<dbReference type="Proteomes" id="UP000063275">
    <property type="component" value="Chromosome"/>
</dbReference>
<dbReference type="KEGG" id="fhw:RN87_04415"/>
<evidence type="ECO:0000256" key="3">
    <source>
        <dbReference type="ARBA" id="ARBA00023136"/>
    </source>
</evidence>
<dbReference type="OrthoDB" id="9786220at2"/>
<dbReference type="SUPFAM" id="SSF117892">
    <property type="entry name" value="Band 7/SPFH domain"/>
    <property type="match status" value="1"/>
</dbReference>
<dbReference type="GO" id="GO:0072659">
    <property type="term" value="P:protein localization to plasma membrane"/>
    <property type="evidence" value="ECO:0007669"/>
    <property type="project" value="TreeGrafter"/>
</dbReference>
<evidence type="ECO:0000256" key="4">
    <source>
        <dbReference type="SAM" id="Coils"/>
    </source>
</evidence>
<dbReference type="InterPro" id="IPR001107">
    <property type="entry name" value="Band_7"/>
</dbReference>
<evidence type="ECO:0000313" key="7">
    <source>
        <dbReference type="EMBL" id="ALQ39786.1"/>
    </source>
</evidence>
<dbReference type="InterPro" id="IPR031905">
    <property type="entry name" value="Flotillin_C"/>
</dbReference>
<organism evidence="7">
    <name type="scientific">Fusobacterium hwasookii ChDC F174</name>
    <dbReference type="NCBI Taxonomy" id="1307442"/>
    <lineage>
        <taxon>Bacteria</taxon>
        <taxon>Fusobacteriati</taxon>
        <taxon>Fusobacteriota</taxon>
        <taxon>Fusobacteriia</taxon>
        <taxon>Fusobacteriales</taxon>
        <taxon>Fusobacteriaceae</taxon>
        <taxon>Fusobacterium</taxon>
    </lineage>
</organism>
<dbReference type="InterPro" id="IPR027705">
    <property type="entry name" value="Flotillin_fam"/>
</dbReference>
<dbReference type="GO" id="GO:0002020">
    <property type="term" value="F:protease binding"/>
    <property type="evidence" value="ECO:0007669"/>
    <property type="project" value="TreeGrafter"/>
</dbReference>
<dbReference type="Gene3D" id="3.30.479.30">
    <property type="entry name" value="Band 7 domain"/>
    <property type="match status" value="1"/>
</dbReference>
<evidence type="ECO:0000313" key="8">
    <source>
        <dbReference type="Proteomes" id="UP000063275"/>
    </source>
</evidence>
<dbReference type="CDD" id="cd03399">
    <property type="entry name" value="SPFH_flotillin"/>
    <property type="match status" value="1"/>
</dbReference>
<evidence type="ECO:0000256" key="1">
    <source>
        <dbReference type="ARBA" id="ARBA00004370"/>
    </source>
</evidence>
<dbReference type="PANTHER" id="PTHR13806">
    <property type="entry name" value="FLOTILLIN-RELATED"/>
    <property type="match status" value="1"/>
</dbReference>
<accession>A0A0S2ZLN0</accession>
<proteinExistence type="inferred from homology"/>
<gene>
    <name evidence="7" type="ORF">RN87_04415</name>
</gene>
<evidence type="ECO:0000256" key="2">
    <source>
        <dbReference type="ARBA" id="ARBA00007161"/>
    </source>
</evidence>
<dbReference type="EMBL" id="CP013331">
    <property type="protein sequence ID" value="ALQ39786.1"/>
    <property type="molecule type" value="Genomic_DNA"/>
</dbReference>
<keyword evidence="5" id="KW-1133">Transmembrane helix</keyword>
<dbReference type="Pfam" id="PF15975">
    <property type="entry name" value="Flot"/>
    <property type="match status" value="1"/>
</dbReference>
<comment type="subcellular location">
    <subcellularLocation>
        <location evidence="1">Membrane</location>
    </subcellularLocation>
</comment>
<evidence type="ECO:0000256" key="5">
    <source>
        <dbReference type="SAM" id="Phobius"/>
    </source>
</evidence>
<feature type="transmembrane region" description="Helical" evidence="5">
    <location>
        <begin position="6"/>
        <end position="26"/>
    </location>
</feature>
<dbReference type="PANTHER" id="PTHR13806:SF46">
    <property type="entry name" value="FLOTILLIN-1-RELATED"/>
    <property type="match status" value="1"/>
</dbReference>
<dbReference type="RefSeq" id="WP_029490740.1">
    <property type="nucleotide sequence ID" value="NZ_ATKF01000103.1"/>
</dbReference>
<dbReference type="GO" id="GO:0005886">
    <property type="term" value="C:plasma membrane"/>
    <property type="evidence" value="ECO:0007669"/>
    <property type="project" value="TreeGrafter"/>
</dbReference>
<keyword evidence="4" id="KW-0175">Coiled coil</keyword>
<dbReference type="GeneID" id="60658859"/>
<name>A0A0S2ZLN0_9FUSO</name>
<keyword evidence="3 5" id="KW-0472">Membrane</keyword>
<keyword evidence="5" id="KW-0812">Transmembrane</keyword>
<feature type="domain" description="Band 7" evidence="6">
    <location>
        <begin position="23"/>
        <end position="189"/>
    </location>
</feature>
<evidence type="ECO:0000259" key="6">
    <source>
        <dbReference type="SMART" id="SM00244"/>
    </source>
</evidence>
<dbReference type="InterPro" id="IPR036013">
    <property type="entry name" value="Band_7/SPFH_dom_sf"/>
</dbReference>